<organism evidence="2 3">
    <name type="scientific">Eumeta variegata</name>
    <name type="common">Bagworm moth</name>
    <name type="synonym">Eumeta japonica</name>
    <dbReference type="NCBI Taxonomy" id="151549"/>
    <lineage>
        <taxon>Eukaryota</taxon>
        <taxon>Metazoa</taxon>
        <taxon>Ecdysozoa</taxon>
        <taxon>Arthropoda</taxon>
        <taxon>Hexapoda</taxon>
        <taxon>Insecta</taxon>
        <taxon>Pterygota</taxon>
        <taxon>Neoptera</taxon>
        <taxon>Endopterygota</taxon>
        <taxon>Lepidoptera</taxon>
        <taxon>Glossata</taxon>
        <taxon>Ditrysia</taxon>
        <taxon>Tineoidea</taxon>
        <taxon>Psychidae</taxon>
        <taxon>Oiketicinae</taxon>
        <taxon>Eumeta</taxon>
    </lineage>
</organism>
<gene>
    <name evidence="2" type="ORF">EVAR_16385_1</name>
</gene>
<protein>
    <submittedName>
        <fullName evidence="2">Uncharacterized protein</fullName>
    </submittedName>
</protein>
<keyword evidence="3" id="KW-1185">Reference proteome</keyword>
<feature type="signal peptide" evidence="1">
    <location>
        <begin position="1"/>
        <end position="18"/>
    </location>
</feature>
<name>A0A4C1VVQ8_EUMVA</name>
<evidence type="ECO:0000256" key="1">
    <source>
        <dbReference type="SAM" id="SignalP"/>
    </source>
</evidence>
<proteinExistence type="predicted"/>
<keyword evidence="1" id="KW-0732">Signal</keyword>
<dbReference type="Proteomes" id="UP000299102">
    <property type="component" value="Unassembled WGS sequence"/>
</dbReference>
<dbReference type="AlphaFoldDB" id="A0A4C1VVQ8"/>
<evidence type="ECO:0000313" key="2">
    <source>
        <dbReference type="EMBL" id="GBP42289.1"/>
    </source>
</evidence>
<dbReference type="EMBL" id="BGZK01000415">
    <property type="protein sequence ID" value="GBP42289.1"/>
    <property type="molecule type" value="Genomic_DNA"/>
</dbReference>
<evidence type="ECO:0000313" key="3">
    <source>
        <dbReference type="Proteomes" id="UP000299102"/>
    </source>
</evidence>
<accession>A0A4C1VVQ8</accession>
<feature type="chain" id="PRO_5020041221" evidence="1">
    <location>
        <begin position="19"/>
        <end position="130"/>
    </location>
</feature>
<comment type="caution">
    <text evidence="2">The sequence shown here is derived from an EMBL/GenBank/DDBJ whole genome shotgun (WGS) entry which is preliminary data.</text>
</comment>
<sequence>MLIFHFFVCASIAGLTRLLVGRVPVIDRAPRAAALLNIVHRPGHELRPDGKNVQSPLTTRRSMYGECRAMRDKYFVAKPSYKCRDTKEQVSNQTLMDIQNPRGVNHALPDSWEEMEYLLEKDQVNVRRRE</sequence>
<reference evidence="2 3" key="1">
    <citation type="journal article" date="2019" name="Commun. Biol.">
        <title>The bagworm genome reveals a unique fibroin gene that provides high tensile strength.</title>
        <authorList>
            <person name="Kono N."/>
            <person name="Nakamura H."/>
            <person name="Ohtoshi R."/>
            <person name="Tomita M."/>
            <person name="Numata K."/>
            <person name="Arakawa K."/>
        </authorList>
    </citation>
    <scope>NUCLEOTIDE SEQUENCE [LARGE SCALE GENOMIC DNA]</scope>
</reference>